<name>A0ABV8SK14_9BACL</name>
<evidence type="ECO:0000256" key="1">
    <source>
        <dbReference type="SAM" id="MobiDB-lite"/>
    </source>
</evidence>
<accession>A0ABV8SK14</accession>
<protein>
    <submittedName>
        <fullName evidence="2">Uncharacterized protein</fullName>
    </submittedName>
</protein>
<evidence type="ECO:0000313" key="3">
    <source>
        <dbReference type="Proteomes" id="UP001595755"/>
    </source>
</evidence>
<feature type="region of interest" description="Disordered" evidence="1">
    <location>
        <begin position="93"/>
        <end position="112"/>
    </location>
</feature>
<proteinExistence type="predicted"/>
<feature type="compositionally biased region" description="Acidic residues" evidence="1">
    <location>
        <begin position="101"/>
        <end position="110"/>
    </location>
</feature>
<comment type="caution">
    <text evidence="2">The sequence shown here is derived from an EMBL/GenBank/DDBJ whole genome shotgun (WGS) entry which is preliminary data.</text>
</comment>
<gene>
    <name evidence="2" type="ORF">ACFO1S_27720</name>
</gene>
<dbReference type="EMBL" id="JBHSED010000074">
    <property type="protein sequence ID" value="MFC4307218.1"/>
    <property type="molecule type" value="Genomic_DNA"/>
</dbReference>
<reference evidence="3" key="1">
    <citation type="journal article" date="2019" name="Int. J. Syst. Evol. Microbiol.">
        <title>The Global Catalogue of Microorganisms (GCM) 10K type strain sequencing project: providing services to taxonomists for standard genome sequencing and annotation.</title>
        <authorList>
            <consortium name="The Broad Institute Genomics Platform"/>
            <consortium name="The Broad Institute Genome Sequencing Center for Infectious Disease"/>
            <person name="Wu L."/>
            <person name="Ma J."/>
        </authorList>
    </citation>
    <scope>NUCLEOTIDE SEQUENCE [LARGE SCALE GENOMIC DNA]</scope>
    <source>
        <strain evidence="3">CGMCC 4.1641</strain>
    </source>
</reference>
<dbReference type="RefSeq" id="WP_204602960.1">
    <property type="nucleotide sequence ID" value="NZ_JBHSED010000074.1"/>
</dbReference>
<sequence>MEATKLTGIKLYPPQEDYIAFSDEEDYADKGRGWGLFGKTPKTQFWYKSAFGQCLVTIKGYQEFRNMNVLVVELEDGRVTCIHPSYLKEMQSGSFGKEQTLEETDAAEGEADTRGQVAAANVDAEASAKPVKAAKAEKKPKEKKEKLALPADKVKFTAKVKDFTTKKNPFSDRDDEILLLEEVAVVGEAPLALGDAWCGYSNTLKGFGLEIGNVIAFEGKVVDKKFNKEILYKVNNPSKLVIEQSGG</sequence>
<evidence type="ECO:0000313" key="2">
    <source>
        <dbReference type="EMBL" id="MFC4307218.1"/>
    </source>
</evidence>
<organism evidence="2 3">
    <name type="scientific">Cohnella boryungensis</name>
    <dbReference type="NCBI Taxonomy" id="768479"/>
    <lineage>
        <taxon>Bacteria</taxon>
        <taxon>Bacillati</taxon>
        <taxon>Bacillota</taxon>
        <taxon>Bacilli</taxon>
        <taxon>Bacillales</taxon>
        <taxon>Paenibacillaceae</taxon>
        <taxon>Cohnella</taxon>
    </lineage>
</organism>
<dbReference type="Proteomes" id="UP001595755">
    <property type="component" value="Unassembled WGS sequence"/>
</dbReference>
<keyword evidence="3" id="KW-1185">Reference proteome</keyword>